<reference evidence="3" key="1">
    <citation type="submission" date="2021-01" db="EMBL/GenBank/DDBJ databases">
        <title>Whole genome shotgun sequence of Planosporangium flavigriseum NBRC 105377.</title>
        <authorList>
            <person name="Komaki H."/>
            <person name="Tamura T."/>
        </authorList>
    </citation>
    <scope>NUCLEOTIDE SEQUENCE</scope>
    <source>
        <strain evidence="3">NBRC 105377</strain>
    </source>
</reference>
<evidence type="ECO:0000313" key="3">
    <source>
        <dbReference type="EMBL" id="GIG73064.1"/>
    </source>
</evidence>
<evidence type="ECO:0000256" key="2">
    <source>
        <dbReference type="SAM" id="Phobius"/>
    </source>
</evidence>
<keyword evidence="2" id="KW-0812">Transmembrane</keyword>
<protein>
    <recommendedName>
        <fullName evidence="5">DUF3817 domain-containing protein</fullName>
    </recommendedName>
</protein>
<dbReference type="AlphaFoldDB" id="A0A8J3LKI9"/>
<feature type="compositionally biased region" description="Basic and acidic residues" evidence="1">
    <location>
        <begin position="101"/>
        <end position="114"/>
    </location>
</feature>
<feature type="compositionally biased region" description="Low complexity" evidence="1">
    <location>
        <begin position="79"/>
        <end position="90"/>
    </location>
</feature>
<evidence type="ECO:0008006" key="5">
    <source>
        <dbReference type="Google" id="ProtNLM"/>
    </source>
</evidence>
<keyword evidence="2" id="KW-1133">Transmembrane helix</keyword>
<proteinExistence type="predicted"/>
<keyword evidence="4" id="KW-1185">Reference proteome</keyword>
<evidence type="ECO:0000313" key="4">
    <source>
        <dbReference type="Proteomes" id="UP000653674"/>
    </source>
</evidence>
<evidence type="ECO:0000256" key="1">
    <source>
        <dbReference type="SAM" id="MobiDB-lite"/>
    </source>
</evidence>
<feature type="transmembrane region" description="Helical" evidence="2">
    <location>
        <begin position="33"/>
        <end position="50"/>
    </location>
</feature>
<dbReference type="EMBL" id="BONU01000007">
    <property type="protein sequence ID" value="GIG73064.1"/>
    <property type="molecule type" value="Genomic_DNA"/>
</dbReference>
<feature type="compositionally biased region" description="Gly residues" evidence="1">
    <location>
        <begin position="91"/>
        <end position="100"/>
    </location>
</feature>
<keyword evidence="2" id="KW-0472">Membrane</keyword>
<feature type="region of interest" description="Disordered" evidence="1">
    <location>
        <begin position="79"/>
        <end position="114"/>
    </location>
</feature>
<name>A0A8J3LKI9_9ACTN</name>
<dbReference type="Proteomes" id="UP000653674">
    <property type="component" value="Unassembled WGS sequence"/>
</dbReference>
<gene>
    <name evidence="3" type="ORF">Pfl04_14680</name>
</gene>
<sequence length="114" mass="11956">MRPLRIAAAVELVSLLVLLINLATVHWRAVASLIGPTHGCAYLLVIILIARRPETTTGTRATAVLPGIGGLLALRRLASPHTARAAQKQAGRGGPNGGDQPGHDHERPQPSRAS</sequence>
<comment type="caution">
    <text evidence="3">The sequence shown here is derived from an EMBL/GenBank/DDBJ whole genome shotgun (WGS) entry which is preliminary data.</text>
</comment>
<organism evidence="3 4">
    <name type="scientific">Planosporangium flavigriseum</name>
    <dbReference type="NCBI Taxonomy" id="373681"/>
    <lineage>
        <taxon>Bacteria</taxon>
        <taxon>Bacillati</taxon>
        <taxon>Actinomycetota</taxon>
        <taxon>Actinomycetes</taxon>
        <taxon>Micromonosporales</taxon>
        <taxon>Micromonosporaceae</taxon>
        <taxon>Planosporangium</taxon>
    </lineage>
</organism>
<feature type="transmembrane region" description="Helical" evidence="2">
    <location>
        <begin position="7"/>
        <end position="27"/>
    </location>
</feature>
<accession>A0A8J3LKI9</accession>